<feature type="compositionally biased region" description="Acidic residues" evidence="1">
    <location>
        <begin position="109"/>
        <end position="136"/>
    </location>
</feature>
<dbReference type="EMBL" id="LSRX01000001">
    <property type="protein sequence ID" value="OLQ15707.1"/>
    <property type="molecule type" value="Genomic_DNA"/>
</dbReference>
<proteinExistence type="predicted"/>
<feature type="region of interest" description="Disordered" evidence="1">
    <location>
        <begin position="100"/>
        <end position="143"/>
    </location>
</feature>
<feature type="compositionally biased region" description="Basic and acidic residues" evidence="1">
    <location>
        <begin position="386"/>
        <end position="402"/>
    </location>
</feature>
<feature type="non-terminal residue" evidence="2">
    <location>
        <position position="565"/>
    </location>
</feature>
<feature type="region of interest" description="Disordered" evidence="1">
    <location>
        <begin position="261"/>
        <end position="461"/>
    </location>
</feature>
<feature type="compositionally biased region" description="Basic and acidic residues" evidence="1">
    <location>
        <begin position="261"/>
        <end position="296"/>
    </location>
</feature>
<feature type="compositionally biased region" description="Basic residues" evidence="1">
    <location>
        <begin position="407"/>
        <end position="417"/>
    </location>
</feature>
<evidence type="ECO:0000313" key="2">
    <source>
        <dbReference type="EMBL" id="OLQ15707.1"/>
    </source>
</evidence>
<name>A0A1Q9F7R8_SYMMI</name>
<reference evidence="2 3" key="1">
    <citation type="submission" date="2016-02" db="EMBL/GenBank/DDBJ databases">
        <title>Genome analysis of coral dinoflagellate symbionts highlights evolutionary adaptations to a symbiotic lifestyle.</title>
        <authorList>
            <person name="Aranda M."/>
            <person name="Li Y."/>
            <person name="Liew Y.J."/>
            <person name="Baumgarten S."/>
            <person name="Simakov O."/>
            <person name="Wilson M."/>
            <person name="Piel J."/>
            <person name="Ashoor H."/>
            <person name="Bougouffa S."/>
            <person name="Bajic V.B."/>
            <person name="Ryu T."/>
            <person name="Ravasi T."/>
            <person name="Bayer T."/>
            <person name="Micklem G."/>
            <person name="Kim H."/>
            <person name="Bhak J."/>
            <person name="Lajeunesse T.C."/>
            <person name="Voolstra C.R."/>
        </authorList>
    </citation>
    <scope>NUCLEOTIDE SEQUENCE [LARGE SCALE GENOMIC DNA]</scope>
    <source>
        <strain evidence="2 3">CCMP2467</strain>
    </source>
</reference>
<comment type="caution">
    <text evidence="2">The sequence shown here is derived from an EMBL/GenBank/DDBJ whole genome shotgun (WGS) entry which is preliminary data.</text>
</comment>
<dbReference type="Proteomes" id="UP000186817">
    <property type="component" value="Unassembled WGS sequence"/>
</dbReference>
<dbReference type="AlphaFoldDB" id="A0A1Q9F7R8"/>
<feature type="compositionally biased region" description="Basic residues" evidence="1">
    <location>
        <begin position="336"/>
        <end position="364"/>
    </location>
</feature>
<dbReference type="OrthoDB" id="441928at2759"/>
<feature type="region of interest" description="Disordered" evidence="1">
    <location>
        <begin position="200"/>
        <end position="249"/>
    </location>
</feature>
<organism evidence="2 3">
    <name type="scientific">Symbiodinium microadriaticum</name>
    <name type="common">Dinoflagellate</name>
    <name type="synonym">Zooxanthella microadriatica</name>
    <dbReference type="NCBI Taxonomy" id="2951"/>
    <lineage>
        <taxon>Eukaryota</taxon>
        <taxon>Sar</taxon>
        <taxon>Alveolata</taxon>
        <taxon>Dinophyceae</taxon>
        <taxon>Suessiales</taxon>
        <taxon>Symbiodiniaceae</taxon>
        <taxon>Symbiodinium</taxon>
    </lineage>
</organism>
<keyword evidence="3" id="KW-1185">Reference proteome</keyword>
<feature type="compositionally biased region" description="Basic and acidic residues" evidence="1">
    <location>
        <begin position="445"/>
        <end position="461"/>
    </location>
</feature>
<feature type="compositionally biased region" description="Basic and acidic residues" evidence="1">
    <location>
        <begin position="365"/>
        <end position="374"/>
    </location>
</feature>
<accession>A0A1Q9F7R8</accession>
<evidence type="ECO:0000256" key="1">
    <source>
        <dbReference type="SAM" id="MobiDB-lite"/>
    </source>
</evidence>
<gene>
    <name evidence="2" type="ORF">AK812_SmicGene151</name>
</gene>
<feature type="compositionally biased region" description="Basic residues" evidence="1">
    <location>
        <begin position="375"/>
        <end position="385"/>
    </location>
</feature>
<sequence length="565" mass="61994">MAAKLQFGRPGADGSKSITKPMRFKLTVDAQRIVDSLRPALEPQLERIRSEEGLEMLKILDTKVAEADVIENFDFSKAAVLFLGFSYGFWSEKYCKGRGNKGKLKDASDDLPELEDESDGEDDEIFVESSDEEQGDDSGAVKDAPVPVIDLLDDEIKEEILAAPAILDLPAAEVAPPAADAGADSEAAGVIAAELDCDQSSQQDPPATFEAVEEPPTTNGAFKDRKGPLVPIASYAELPPPGDMGLDELVGKAEDFNSVRELQARARAEHRLREAAKKAEQAEKKKQKKDEQEPKRGNGRGGKRAAEPAPGTPPSKRSKETQESPEPQSAEPKQSPKPKKQSPKPKKSARPKQSPKPKKKSSKPKKSDEPEQSPKPKKKKKSSKPKKSDEPEQSPKPKKSAEPKQSPKPKKQSSKPKKSAEPEQSPKKKPATRSGKSGEAVATKDSQHPDKASQHPDPDRLKLESNLRRIMTELPIATPVSALCAGFNMKDFMQKSYTKYIAADDKAKLPPEHQSEVKGIEVNLHCNKFYVKRVLVTSWDGMPEDLVNKKFGADMNWSKFDSCEK</sequence>
<evidence type="ECO:0000313" key="3">
    <source>
        <dbReference type="Proteomes" id="UP000186817"/>
    </source>
</evidence>
<protein>
    <submittedName>
        <fullName evidence="2">Uncharacterized protein</fullName>
    </submittedName>
</protein>
<dbReference type="OMA" id="YDIDEEM"/>